<proteinExistence type="predicted"/>
<dbReference type="EMBL" id="RBNJ01003455">
    <property type="protein sequence ID" value="RUS30904.1"/>
    <property type="molecule type" value="Genomic_DNA"/>
</dbReference>
<sequence>MIIIREFVLHILWLAEA</sequence>
<accession>A0A433QMA5</accession>
<evidence type="ECO:0000313" key="2">
    <source>
        <dbReference type="Proteomes" id="UP000274822"/>
    </source>
</evidence>
<organism evidence="1 2">
    <name type="scientific">Jimgerdemannia flammicorona</name>
    <dbReference type="NCBI Taxonomy" id="994334"/>
    <lineage>
        <taxon>Eukaryota</taxon>
        <taxon>Fungi</taxon>
        <taxon>Fungi incertae sedis</taxon>
        <taxon>Mucoromycota</taxon>
        <taxon>Mucoromycotina</taxon>
        <taxon>Endogonomycetes</taxon>
        <taxon>Endogonales</taxon>
        <taxon>Endogonaceae</taxon>
        <taxon>Jimgerdemannia</taxon>
    </lineage>
</organism>
<protein>
    <submittedName>
        <fullName evidence="1">Uncharacterized protein</fullName>
    </submittedName>
</protein>
<name>A0A433QMA5_9FUNG</name>
<reference evidence="1 2" key="1">
    <citation type="journal article" date="2018" name="New Phytol.">
        <title>Phylogenomics of Endogonaceae and evolution of mycorrhizas within Mucoromycota.</title>
        <authorList>
            <person name="Chang Y."/>
            <person name="Desiro A."/>
            <person name="Na H."/>
            <person name="Sandor L."/>
            <person name="Lipzen A."/>
            <person name="Clum A."/>
            <person name="Barry K."/>
            <person name="Grigoriev I.V."/>
            <person name="Martin F.M."/>
            <person name="Stajich J.E."/>
            <person name="Smith M.E."/>
            <person name="Bonito G."/>
            <person name="Spatafora J.W."/>
        </authorList>
    </citation>
    <scope>NUCLEOTIDE SEQUENCE [LARGE SCALE GENOMIC DNA]</scope>
    <source>
        <strain evidence="1 2">AD002</strain>
    </source>
</reference>
<gene>
    <name evidence="1" type="ORF">BC938DRAFT_478785</name>
</gene>
<evidence type="ECO:0000313" key="1">
    <source>
        <dbReference type="EMBL" id="RUS30904.1"/>
    </source>
</evidence>
<dbReference type="AlphaFoldDB" id="A0A433QMA5"/>
<dbReference type="Proteomes" id="UP000274822">
    <property type="component" value="Unassembled WGS sequence"/>
</dbReference>
<keyword evidence="2" id="KW-1185">Reference proteome</keyword>
<comment type="caution">
    <text evidence="1">The sequence shown here is derived from an EMBL/GenBank/DDBJ whole genome shotgun (WGS) entry which is preliminary data.</text>
</comment>